<gene>
    <name evidence="4" type="ORF">E1262_25760</name>
</gene>
<evidence type="ECO:0000313" key="4">
    <source>
        <dbReference type="EMBL" id="TDD65274.1"/>
    </source>
</evidence>
<feature type="transmembrane region" description="Helical" evidence="2">
    <location>
        <begin position="92"/>
        <end position="109"/>
    </location>
</feature>
<dbReference type="PIRSF" id="PIRSF015921">
    <property type="entry name" value="FA_sphinglp_des"/>
    <property type="match status" value="1"/>
</dbReference>
<dbReference type="RefSeq" id="WP_132107036.1">
    <property type="nucleotide sequence ID" value="NZ_SMLB01000054.1"/>
</dbReference>
<name>A0A4R5A3N8_9ACTN</name>
<organism evidence="4 5">
    <name type="scientific">Jiangella aurantiaca</name>
    <dbReference type="NCBI Taxonomy" id="2530373"/>
    <lineage>
        <taxon>Bacteria</taxon>
        <taxon>Bacillati</taxon>
        <taxon>Actinomycetota</taxon>
        <taxon>Actinomycetes</taxon>
        <taxon>Jiangellales</taxon>
        <taxon>Jiangellaceae</taxon>
        <taxon>Jiangella</taxon>
    </lineage>
</organism>
<evidence type="ECO:0000313" key="5">
    <source>
        <dbReference type="Proteomes" id="UP000295217"/>
    </source>
</evidence>
<dbReference type="OrthoDB" id="104711at2"/>
<comment type="caution">
    <text evidence="4">The sequence shown here is derived from an EMBL/GenBank/DDBJ whole genome shotgun (WGS) entry which is preliminary data.</text>
</comment>
<feature type="region of interest" description="Disordered" evidence="1">
    <location>
        <begin position="1"/>
        <end position="36"/>
    </location>
</feature>
<feature type="compositionally biased region" description="Low complexity" evidence="1">
    <location>
        <begin position="17"/>
        <end position="32"/>
    </location>
</feature>
<protein>
    <submittedName>
        <fullName evidence="4">Acyl-CoA desaturase</fullName>
    </submittedName>
</protein>
<dbReference type="AlphaFoldDB" id="A0A4R5A3N8"/>
<dbReference type="Pfam" id="PF00487">
    <property type="entry name" value="FA_desaturase"/>
    <property type="match status" value="1"/>
</dbReference>
<dbReference type="Proteomes" id="UP000295217">
    <property type="component" value="Unassembled WGS sequence"/>
</dbReference>
<proteinExistence type="predicted"/>
<sequence>MTTERLRSQRRADPPARDGAGPPARDGAGPPATVEARVPARARHVSTYTELARQIRDAGLLRRRYGYYWSRIAAAVTAFAGIWVAFAFLGNSWFQLLLAAALAVVLVQFGFLGHDSAHRQVFASHRWNDWTSRVFSGLFTGLSYGWWQSKHSRHHANPNKEGADPDVGPGVLAFTPAVAQARRGLAARLTPRQGYYFFPLLLLEGLSLHVASIQTIVRRQPLKYRWWEAAFITARLGGYITVLLLVLPPGKAAAFFGVQMALFGLLLGASFAPNHIGMAIVAPDERVDFLRRQVLTSRNIRGGRLIHFFMGGLNYQIEHHLFPSMPRPNLRRAQPIVREYCARHLVGYTETSLFGAYRVIVRYLNRVGLRGRYAYRCPMVAQFRV</sequence>
<feature type="transmembrane region" description="Helical" evidence="2">
    <location>
        <begin position="229"/>
        <end position="247"/>
    </location>
</feature>
<reference evidence="4 5" key="1">
    <citation type="submission" date="2019-02" db="EMBL/GenBank/DDBJ databases">
        <title>Draft genome sequences of novel Actinobacteria.</title>
        <authorList>
            <person name="Sahin N."/>
            <person name="Ay H."/>
            <person name="Saygin H."/>
        </authorList>
    </citation>
    <scope>NUCLEOTIDE SEQUENCE [LARGE SCALE GENOMIC DNA]</scope>
    <source>
        <strain evidence="4 5">8K307</strain>
    </source>
</reference>
<dbReference type="CDD" id="cd03506">
    <property type="entry name" value="Delta6-FADS-like"/>
    <property type="match status" value="1"/>
</dbReference>
<keyword evidence="2" id="KW-0812">Transmembrane</keyword>
<dbReference type="PANTHER" id="PTHR19353:SF19">
    <property type="entry name" value="DELTA(5) FATTY ACID DESATURASE C-RELATED"/>
    <property type="match status" value="1"/>
</dbReference>
<feature type="compositionally biased region" description="Basic and acidic residues" evidence="1">
    <location>
        <begin position="1"/>
        <end position="16"/>
    </location>
</feature>
<dbReference type="GO" id="GO:0008610">
    <property type="term" value="P:lipid biosynthetic process"/>
    <property type="evidence" value="ECO:0007669"/>
    <property type="project" value="UniProtKB-ARBA"/>
</dbReference>
<feature type="transmembrane region" description="Helical" evidence="2">
    <location>
        <begin position="195"/>
        <end position="217"/>
    </location>
</feature>
<feature type="transmembrane region" description="Helical" evidence="2">
    <location>
        <begin position="65"/>
        <end position="86"/>
    </location>
</feature>
<dbReference type="GO" id="GO:0016020">
    <property type="term" value="C:membrane"/>
    <property type="evidence" value="ECO:0007669"/>
    <property type="project" value="TreeGrafter"/>
</dbReference>
<dbReference type="GO" id="GO:0016717">
    <property type="term" value="F:oxidoreductase activity, acting on paired donors, with oxidation of a pair of donors resulting in the reduction of molecular oxygen to two molecules of water"/>
    <property type="evidence" value="ECO:0007669"/>
    <property type="project" value="TreeGrafter"/>
</dbReference>
<dbReference type="InterPro" id="IPR012171">
    <property type="entry name" value="Fatty_acid_desaturase"/>
</dbReference>
<evidence type="ECO:0000256" key="1">
    <source>
        <dbReference type="SAM" id="MobiDB-lite"/>
    </source>
</evidence>
<evidence type="ECO:0000256" key="2">
    <source>
        <dbReference type="SAM" id="Phobius"/>
    </source>
</evidence>
<keyword evidence="2" id="KW-0472">Membrane</keyword>
<feature type="domain" description="Fatty acid desaturase" evidence="3">
    <location>
        <begin position="92"/>
        <end position="351"/>
    </location>
</feature>
<accession>A0A4R5A3N8</accession>
<feature type="transmembrane region" description="Helical" evidence="2">
    <location>
        <begin position="253"/>
        <end position="272"/>
    </location>
</feature>
<dbReference type="PANTHER" id="PTHR19353">
    <property type="entry name" value="FATTY ACID DESATURASE 2"/>
    <property type="match status" value="1"/>
</dbReference>
<keyword evidence="2" id="KW-1133">Transmembrane helix</keyword>
<keyword evidence="5" id="KW-1185">Reference proteome</keyword>
<dbReference type="InterPro" id="IPR005804">
    <property type="entry name" value="FA_desaturase_dom"/>
</dbReference>
<dbReference type="EMBL" id="SMLB01000054">
    <property type="protein sequence ID" value="TDD65274.1"/>
    <property type="molecule type" value="Genomic_DNA"/>
</dbReference>
<evidence type="ECO:0000259" key="3">
    <source>
        <dbReference type="Pfam" id="PF00487"/>
    </source>
</evidence>